<dbReference type="PROSITE" id="PS51257">
    <property type="entry name" value="PROKAR_LIPOPROTEIN"/>
    <property type="match status" value="1"/>
</dbReference>
<name>A0A197K190_9FUNG</name>
<evidence type="ECO:0000256" key="1">
    <source>
        <dbReference type="SAM" id="Phobius"/>
    </source>
</evidence>
<proteinExistence type="predicted"/>
<accession>A0A197K190</accession>
<dbReference type="EMBL" id="KV442030">
    <property type="protein sequence ID" value="OAQ31250.1"/>
    <property type="molecule type" value="Genomic_DNA"/>
</dbReference>
<evidence type="ECO:0000313" key="3">
    <source>
        <dbReference type="Proteomes" id="UP000078512"/>
    </source>
</evidence>
<dbReference type="Proteomes" id="UP000078512">
    <property type="component" value="Unassembled WGS sequence"/>
</dbReference>
<gene>
    <name evidence="2" type="ORF">K457DRAFT_389894</name>
</gene>
<feature type="transmembrane region" description="Helical" evidence="1">
    <location>
        <begin position="45"/>
        <end position="64"/>
    </location>
</feature>
<dbReference type="AlphaFoldDB" id="A0A197K190"/>
<evidence type="ECO:0000313" key="2">
    <source>
        <dbReference type="EMBL" id="OAQ31250.1"/>
    </source>
</evidence>
<protein>
    <submittedName>
        <fullName evidence="2">Uncharacterized protein</fullName>
    </submittedName>
</protein>
<reference evidence="2 3" key="1">
    <citation type="submission" date="2016-05" db="EMBL/GenBank/DDBJ databases">
        <title>Genome sequencing reveals origins of a unique bacterial endosymbiosis in the earliest lineages of terrestrial Fungi.</title>
        <authorList>
            <consortium name="DOE Joint Genome Institute"/>
            <person name="Uehling J."/>
            <person name="Gryganskyi A."/>
            <person name="Hameed K."/>
            <person name="Tschaplinski T."/>
            <person name="Misztal P."/>
            <person name="Wu S."/>
            <person name="Desiro A."/>
            <person name="Vande Pol N."/>
            <person name="Du Z.-Y."/>
            <person name="Zienkiewicz A."/>
            <person name="Zienkiewicz K."/>
            <person name="Morin E."/>
            <person name="Tisserant E."/>
            <person name="Splivallo R."/>
            <person name="Hainaut M."/>
            <person name="Henrissat B."/>
            <person name="Ohm R."/>
            <person name="Kuo A."/>
            <person name="Yan J."/>
            <person name="Lipzen A."/>
            <person name="Nolan M."/>
            <person name="Labutti K."/>
            <person name="Barry K."/>
            <person name="Goldstein A."/>
            <person name="Labbe J."/>
            <person name="Schadt C."/>
            <person name="Tuskan G."/>
            <person name="Grigoriev I."/>
            <person name="Martin F."/>
            <person name="Vilgalys R."/>
            <person name="Bonito G."/>
        </authorList>
    </citation>
    <scope>NUCLEOTIDE SEQUENCE [LARGE SCALE GENOMIC DNA]</scope>
    <source>
        <strain evidence="2 3">AG-77</strain>
    </source>
</reference>
<sequence>MVYSRAGLNVTKSYTVSSYFSLNHCCHAHGMTACLASSPSCLPLLLFFGALTATCPSVCVCLLLQAKLANSFCSSWLFLVVSMTNRKEKPGLHATRLLRLL</sequence>
<keyword evidence="1" id="KW-0812">Transmembrane</keyword>
<keyword evidence="1" id="KW-0472">Membrane</keyword>
<organism evidence="2 3">
    <name type="scientific">Linnemannia elongata AG-77</name>
    <dbReference type="NCBI Taxonomy" id="1314771"/>
    <lineage>
        <taxon>Eukaryota</taxon>
        <taxon>Fungi</taxon>
        <taxon>Fungi incertae sedis</taxon>
        <taxon>Mucoromycota</taxon>
        <taxon>Mortierellomycotina</taxon>
        <taxon>Mortierellomycetes</taxon>
        <taxon>Mortierellales</taxon>
        <taxon>Mortierellaceae</taxon>
        <taxon>Linnemannia</taxon>
    </lineage>
</organism>
<keyword evidence="1" id="KW-1133">Transmembrane helix</keyword>
<keyword evidence="3" id="KW-1185">Reference proteome</keyword>